<keyword evidence="2" id="KW-1185">Reference proteome</keyword>
<evidence type="ECO:0000313" key="2">
    <source>
        <dbReference type="Proteomes" id="UP001057402"/>
    </source>
</evidence>
<accession>A0ACB9M721</accession>
<dbReference type="EMBL" id="CM042889">
    <property type="protein sequence ID" value="KAI4319119.1"/>
    <property type="molecule type" value="Genomic_DNA"/>
</dbReference>
<reference evidence="2" key="1">
    <citation type="journal article" date="2023" name="Front. Plant Sci.">
        <title>Chromosomal-level genome assembly of Melastoma candidum provides insights into trichome evolution.</title>
        <authorList>
            <person name="Zhong Y."/>
            <person name="Wu W."/>
            <person name="Sun C."/>
            <person name="Zou P."/>
            <person name="Liu Y."/>
            <person name="Dai S."/>
            <person name="Zhou R."/>
        </authorList>
    </citation>
    <scope>NUCLEOTIDE SEQUENCE [LARGE SCALE GENOMIC DNA]</scope>
</reference>
<evidence type="ECO:0000313" key="1">
    <source>
        <dbReference type="EMBL" id="KAI4319119.1"/>
    </source>
</evidence>
<proteinExistence type="predicted"/>
<comment type="caution">
    <text evidence="1">The sequence shown here is derived from an EMBL/GenBank/DDBJ whole genome shotgun (WGS) entry which is preliminary data.</text>
</comment>
<name>A0ACB9M721_9MYRT</name>
<gene>
    <name evidence="1" type="ORF">MLD38_032758</name>
</gene>
<sequence length="184" mass="19775">MEEYGERLQPGRSLSLLHSRWAATAASIWVQCTSGSLYTFSVYSPLLKSSLEYTQSTLDTVSVFKDVGGNVGVLAGLLYSLTASRGGSSRRLLSLGPWVVLLAGAVQNFLGYFLIWASVEGIIPRPPVAAMCSFMLIAAHAQSFFNTADVVTAVRNFPGYSGTAVGIMKVTTKINLNLIMLKSI</sequence>
<organism evidence="1 2">
    <name type="scientific">Melastoma candidum</name>
    <dbReference type="NCBI Taxonomy" id="119954"/>
    <lineage>
        <taxon>Eukaryota</taxon>
        <taxon>Viridiplantae</taxon>
        <taxon>Streptophyta</taxon>
        <taxon>Embryophyta</taxon>
        <taxon>Tracheophyta</taxon>
        <taxon>Spermatophyta</taxon>
        <taxon>Magnoliopsida</taxon>
        <taxon>eudicotyledons</taxon>
        <taxon>Gunneridae</taxon>
        <taxon>Pentapetalae</taxon>
        <taxon>rosids</taxon>
        <taxon>malvids</taxon>
        <taxon>Myrtales</taxon>
        <taxon>Melastomataceae</taxon>
        <taxon>Melastomatoideae</taxon>
        <taxon>Melastomateae</taxon>
        <taxon>Melastoma</taxon>
    </lineage>
</organism>
<protein>
    <submittedName>
        <fullName evidence="1">Uncharacterized protein</fullName>
    </submittedName>
</protein>
<dbReference type="Proteomes" id="UP001057402">
    <property type="component" value="Chromosome 10"/>
</dbReference>